<feature type="chain" id="PRO_5014863905" evidence="2">
    <location>
        <begin position="33"/>
        <end position="201"/>
    </location>
</feature>
<organism evidence="3 4">
    <name type="scientific">[Clostridium] celerecrescens 18A</name>
    <dbReference type="NCBI Taxonomy" id="1286362"/>
    <lineage>
        <taxon>Bacteria</taxon>
        <taxon>Bacillati</taxon>
        <taxon>Bacillota</taxon>
        <taxon>Clostridia</taxon>
        <taxon>Lachnospirales</taxon>
        <taxon>Lachnospiraceae</taxon>
        <taxon>Lacrimispora</taxon>
    </lineage>
</organism>
<name>A0A2M8Z513_9FIRM</name>
<protein>
    <submittedName>
        <fullName evidence="3">Uncharacterized protein</fullName>
    </submittedName>
</protein>
<dbReference type="EMBL" id="PGET01000001">
    <property type="protein sequence ID" value="PJJ28527.1"/>
    <property type="molecule type" value="Genomic_DNA"/>
</dbReference>
<proteinExistence type="predicted"/>
<feature type="compositionally biased region" description="Polar residues" evidence="1">
    <location>
        <begin position="34"/>
        <end position="61"/>
    </location>
</feature>
<evidence type="ECO:0000256" key="1">
    <source>
        <dbReference type="SAM" id="MobiDB-lite"/>
    </source>
</evidence>
<evidence type="ECO:0000256" key="2">
    <source>
        <dbReference type="SAM" id="SignalP"/>
    </source>
</evidence>
<dbReference type="Proteomes" id="UP000231092">
    <property type="component" value="Unassembled WGS sequence"/>
</dbReference>
<keyword evidence="2" id="KW-0732">Signal</keyword>
<comment type="caution">
    <text evidence="3">The sequence shown here is derived from an EMBL/GenBank/DDBJ whole genome shotgun (WGS) entry which is preliminary data.</text>
</comment>
<reference evidence="3 4" key="1">
    <citation type="submission" date="2017-11" db="EMBL/GenBank/DDBJ databases">
        <title>Understudied soil microbes with underappreciated capabilities: Untangling the Clostridium saccharolyticum group.</title>
        <authorList>
            <person name="Leschine S."/>
        </authorList>
    </citation>
    <scope>NUCLEOTIDE SEQUENCE [LARGE SCALE GENOMIC DNA]</scope>
    <source>
        <strain evidence="3 4">18A</strain>
    </source>
</reference>
<evidence type="ECO:0000313" key="3">
    <source>
        <dbReference type="EMBL" id="PJJ28527.1"/>
    </source>
</evidence>
<evidence type="ECO:0000313" key="4">
    <source>
        <dbReference type="Proteomes" id="UP000231092"/>
    </source>
</evidence>
<accession>A0A2M8Z513</accession>
<dbReference type="AlphaFoldDB" id="A0A2M8Z513"/>
<sequence>MISQYKKTTIKWTVIMMLCLILLNGCSSTSSSSPGTNPQDTAGTESSSKAGENTATQTPPTAVSEEESVTHDQVSSSDNEVNSFEAYFDLLGSSKQDLINNISEKPESVDEGGLEYKETGIRVWFNTDTGTVNQVFTQREDLDFKGAKIGDKAESFQNAFGEPISDQNGDMHFKYKDGYLSVIYDTQTGVTFAVYLLSEDF</sequence>
<gene>
    <name evidence="3" type="ORF">H171_2034</name>
</gene>
<feature type="signal peptide" evidence="2">
    <location>
        <begin position="1"/>
        <end position="32"/>
    </location>
</feature>
<feature type="region of interest" description="Disordered" evidence="1">
    <location>
        <begin position="29"/>
        <end position="78"/>
    </location>
</feature>